<proteinExistence type="predicted"/>
<keyword evidence="1" id="KW-0040">ANK repeat</keyword>
<dbReference type="Pfam" id="PF00023">
    <property type="entry name" value="Ank"/>
    <property type="match status" value="1"/>
</dbReference>
<dbReference type="SUPFAM" id="SSF48403">
    <property type="entry name" value="Ankyrin repeat"/>
    <property type="match status" value="1"/>
</dbReference>
<dbReference type="PROSITE" id="PS50088">
    <property type="entry name" value="ANK_REPEAT"/>
    <property type="match status" value="1"/>
</dbReference>
<evidence type="ECO:0000256" key="1">
    <source>
        <dbReference type="PROSITE-ProRule" id="PRU00023"/>
    </source>
</evidence>
<sequence length="155" mass="16581">MQQEATTKAQSAHRVMHDSGVPLASTLLVESLEPTNGVHVTSEAPDIFHAACDGDVEALHHHKEAGADLNATGQPNPYSYKGVQFEKRWNFSAPPLVFAASYGRVEAVKALLAWGADVLATSSTGLRARDYAAQRGYHDILAVLDDAEQKATGQA</sequence>
<evidence type="ECO:0000313" key="3">
    <source>
        <dbReference type="Proteomes" id="UP000515908"/>
    </source>
</evidence>
<keyword evidence="3" id="KW-1185">Reference proteome</keyword>
<dbReference type="Gene3D" id="1.25.40.20">
    <property type="entry name" value="Ankyrin repeat-containing domain"/>
    <property type="match status" value="1"/>
</dbReference>
<feature type="repeat" description="ANK" evidence="1">
    <location>
        <begin position="91"/>
        <end position="123"/>
    </location>
</feature>
<gene>
    <name evidence="2" type="ORF">ADEAN_000803000</name>
</gene>
<dbReference type="OrthoDB" id="341259at2759"/>
<dbReference type="EMBL" id="LR877161">
    <property type="protein sequence ID" value="CAD2220508.1"/>
    <property type="molecule type" value="Genomic_DNA"/>
</dbReference>
<protein>
    <submittedName>
        <fullName evidence="2">Ankyrin repeats (Many copies), putative</fullName>
    </submittedName>
</protein>
<dbReference type="AlphaFoldDB" id="A0A7G2CKW7"/>
<name>A0A7G2CKW7_9TRYP</name>
<evidence type="ECO:0000313" key="2">
    <source>
        <dbReference type="EMBL" id="CAD2220508.1"/>
    </source>
</evidence>
<organism evidence="2 3">
    <name type="scientific">Angomonas deanei</name>
    <dbReference type="NCBI Taxonomy" id="59799"/>
    <lineage>
        <taxon>Eukaryota</taxon>
        <taxon>Discoba</taxon>
        <taxon>Euglenozoa</taxon>
        <taxon>Kinetoplastea</taxon>
        <taxon>Metakinetoplastina</taxon>
        <taxon>Trypanosomatida</taxon>
        <taxon>Trypanosomatidae</taxon>
        <taxon>Strigomonadinae</taxon>
        <taxon>Angomonas</taxon>
    </lineage>
</organism>
<dbReference type="InterPro" id="IPR036770">
    <property type="entry name" value="Ankyrin_rpt-contain_sf"/>
</dbReference>
<accession>A0A7G2CKW7</accession>
<dbReference type="InterPro" id="IPR002110">
    <property type="entry name" value="Ankyrin_rpt"/>
</dbReference>
<reference evidence="2 3" key="1">
    <citation type="submission" date="2020-08" db="EMBL/GenBank/DDBJ databases">
        <authorList>
            <person name="Newling K."/>
            <person name="Davey J."/>
            <person name="Forrester S."/>
        </authorList>
    </citation>
    <scope>NUCLEOTIDE SEQUENCE [LARGE SCALE GENOMIC DNA]</scope>
    <source>
        <strain evidence="3">Crithidia deanei Carvalho (ATCC PRA-265)</strain>
    </source>
</reference>
<dbReference type="VEuPathDB" id="TriTrypDB:ADEAN_000803000"/>
<dbReference type="Proteomes" id="UP000515908">
    <property type="component" value="Chromosome 17"/>
</dbReference>